<dbReference type="VEuPathDB" id="FungiDB:TSTA_081450"/>
<proteinExistence type="predicted"/>
<evidence type="ECO:0000313" key="2">
    <source>
        <dbReference type="EMBL" id="EED20912.1"/>
    </source>
</evidence>
<sequence length="83" mass="9185">MTDSDAGSHSESDIDLEASQEDQLTAKDGEVPAEIDVERFISMMQSAMGIFHEQKAMGNKKFLERGDPEVQKPAYNAYNMGSK</sequence>
<accession>B8LZY0</accession>
<feature type="compositionally biased region" description="Basic and acidic residues" evidence="1">
    <location>
        <begin position="1"/>
        <end position="12"/>
    </location>
</feature>
<dbReference type="Proteomes" id="UP000001745">
    <property type="component" value="Unassembled WGS sequence"/>
</dbReference>
<gene>
    <name evidence="2" type="ORF">TSTA_081450</name>
</gene>
<dbReference type="HOGENOM" id="CLU_2544151_0_0_1"/>
<evidence type="ECO:0000313" key="3">
    <source>
        <dbReference type="Proteomes" id="UP000001745"/>
    </source>
</evidence>
<evidence type="ECO:0000256" key="1">
    <source>
        <dbReference type="SAM" id="MobiDB-lite"/>
    </source>
</evidence>
<feature type="region of interest" description="Disordered" evidence="1">
    <location>
        <begin position="1"/>
        <end position="31"/>
    </location>
</feature>
<protein>
    <submittedName>
        <fullName evidence="2">Uncharacterized protein</fullName>
    </submittedName>
</protein>
<keyword evidence="3" id="KW-1185">Reference proteome</keyword>
<dbReference type="InParanoid" id="B8LZY0"/>
<dbReference type="EMBL" id="EQ962653">
    <property type="protein sequence ID" value="EED20912.1"/>
    <property type="molecule type" value="Genomic_DNA"/>
</dbReference>
<dbReference type="GeneID" id="8104783"/>
<dbReference type="RefSeq" id="XP_002477875.1">
    <property type="nucleotide sequence ID" value="XM_002477830.1"/>
</dbReference>
<organism evidence="2 3">
    <name type="scientific">Talaromyces stipitatus (strain ATCC 10500 / CBS 375.48 / QM 6759 / NRRL 1006)</name>
    <name type="common">Penicillium stipitatum</name>
    <dbReference type="NCBI Taxonomy" id="441959"/>
    <lineage>
        <taxon>Eukaryota</taxon>
        <taxon>Fungi</taxon>
        <taxon>Dikarya</taxon>
        <taxon>Ascomycota</taxon>
        <taxon>Pezizomycotina</taxon>
        <taxon>Eurotiomycetes</taxon>
        <taxon>Eurotiomycetidae</taxon>
        <taxon>Eurotiales</taxon>
        <taxon>Trichocomaceae</taxon>
        <taxon>Talaromyces</taxon>
        <taxon>Talaromyces sect. Talaromyces</taxon>
    </lineage>
</organism>
<reference evidence="3" key="1">
    <citation type="journal article" date="2015" name="Genome Announc.">
        <title>Genome sequence of the AIDS-associated pathogen Penicillium marneffei (ATCC18224) and its near taxonomic relative Talaromyces stipitatus (ATCC10500).</title>
        <authorList>
            <person name="Nierman W.C."/>
            <person name="Fedorova-Abrams N.D."/>
            <person name="Andrianopoulos A."/>
        </authorList>
    </citation>
    <scope>NUCLEOTIDE SEQUENCE [LARGE SCALE GENOMIC DNA]</scope>
    <source>
        <strain evidence="3">ATCC 10500 / CBS 375.48 / QM 6759 / NRRL 1006</strain>
    </source>
</reference>
<dbReference type="OrthoDB" id="4364923at2759"/>
<dbReference type="AlphaFoldDB" id="B8LZY0"/>
<name>B8LZY0_TALSN</name>